<dbReference type="STRING" id="888268.A0A1E5VU38"/>
<accession>A0A1E5VU38</accession>
<protein>
    <submittedName>
        <fullName evidence="1">Uncharacterized protein</fullName>
    </submittedName>
</protein>
<keyword evidence="2" id="KW-1185">Reference proteome</keyword>
<gene>
    <name evidence="1" type="ORF">BAE44_0010350</name>
</gene>
<sequence length="75" mass="8782">MEQQAAAQDHNLPRSQAEYRELIAKGHAKKRRLCHPERQRGYGELEEMERNVKPIRDWIHPMHLCSWGSPHDAVG</sequence>
<name>A0A1E5VU38_9POAL</name>
<evidence type="ECO:0000313" key="1">
    <source>
        <dbReference type="EMBL" id="OEL28631.1"/>
    </source>
</evidence>
<organism evidence="1 2">
    <name type="scientific">Dichanthelium oligosanthes</name>
    <dbReference type="NCBI Taxonomy" id="888268"/>
    <lineage>
        <taxon>Eukaryota</taxon>
        <taxon>Viridiplantae</taxon>
        <taxon>Streptophyta</taxon>
        <taxon>Embryophyta</taxon>
        <taxon>Tracheophyta</taxon>
        <taxon>Spermatophyta</taxon>
        <taxon>Magnoliopsida</taxon>
        <taxon>Liliopsida</taxon>
        <taxon>Poales</taxon>
        <taxon>Poaceae</taxon>
        <taxon>PACMAD clade</taxon>
        <taxon>Panicoideae</taxon>
        <taxon>Panicodae</taxon>
        <taxon>Paniceae</taxon>
        <taxon>Dichantheliinae</taxon>
        <taxon>Dichanthelium</taxon>
    </lineage>
</organism>
<dbReference type="AlphaFoldDB" id="A0A1E5VU38"/>
<evidence type="ECO:0000313" key="2">
    <source>
        <dbReference type="Proteomes" id="UP000095767"/>
    </source>
</evidence>
<reference evidence="1 2" key="1">
    <citation type="submission" date="2016-09" db="EMBL/GenBank/DDBJ databases">
        <title>The draft genome of Dichanthelium oligosanthes: A C3 panicoid grass species.</title>
        <authorList>
            <person name="Studer A.J."/>
            <person name="Schnable J.C."/>
            <person name="Brutnell T.P."/>
        </authorList>
    </citation>
    <scope>NUCLEOTIDE SEQUENCE [LARGE SCALE GENOMIC DNA]</scope>
    <source>
        <strain evidence="2">cv. Kellogg 1175</strain>
        <tissue evidence="1">Leaf</tissue>
    </source>
</reference>
<proteinExistence type="predicted"/>
<dbReference type="EMBL" id="LWDX02029534">
    <property type="protein sequence ID" value="OEL28631.1"/>
    <property type="molecule type" value="Genomic_DNA"/>
</dbReference>
<dbReference type="Proteomes" id="UP000095767">
    <property type="component" value="Unassembled WGS sequence"/>
</dbReference>
<comment type="caution">
    <text evidence="1">The sequence shown here is derived from an EMBL/GenBank/DDBJ whole genome shotgun (WGS) entry which is preliminary data.</text>
</comment>